<dbReference type="GO" id="GO:0005351">
    <property type="term" value="F:carbohydrate:proton symporter activity"/>
    <property type="evidence" value="ECO:0007669"/>
    <property type="project" value="TreeGrafter"/>
</dbReference>
<dbReference type="OrthoDB" id="6612291at2759"/>
<dbReference type="Pfam" id="PF00083">
    <property type="entry name" value="Sugar_tr"/>
    <property type="match status" value="1"/>
</dbReference>
<protein>
    <submittedName>
        <fullName evidence="9">General substrate transporter</fullName>
    </submittedName>
</protein>
<dbReference type="GO" id="GO:0016020">
    <property type="term" value="C:membrane"/>
    <property type="evidence" value="ECO:0007669"/>
    <property type="project" value="UniProtKB-SubCell"/>
</dbReference>
<evidence type="ECO:0000313" key="9">
    <source>
        <dbReference type="EMBL" id="PMD30015.1"/>
    </source>
</evidence>
<evidence type="ECO:0000259" key="8">
    <source>
        <dbReference type="PROSITE" id="PS50850"/>
    </source>
</evidence>
<dbReference type="PANTHER" id="PTHR48022:SF38">
    <property type="entry name" value="MAJOR FACILITATOR SUPERFAMILY (MFS) PROFILE DOMAIN-CONTAINING PROTEIN-RELATED"/>
    <property type="match status" value="1"/>
</dbReference>
<dbReference type="InterPro" id="IPR003663">
    <property type="entry name" value="Sugar/inositol_transpt"/>
</dbReference>
<dbReference type="PANTHER" id="PTHR48022">
    <property type="entry name" value="PLASTIDIC GLUCOSE TRANSPORTER 4"/>
    <property type="match status" value="1"/>
</dbReference>
<evidence type="ECO:0000256" key="3">
    <source>
        <dbReference type="ARBA" id="ARBA00022448"/>
    </source>
</evidence>
<name>A0A2J6QUS4_HYAVF</name>
<dbReference type="PROSITE" id="PS00217">
    <property type="entry name" value="SUGAR_TRANSPORT_2"/>
    <property type="match status" value="1"/>
</dbReference>
<dbReference type="InterPro" id="IPR020846">
    <property type="entry name" value="MFS_dom"/>
</dbReference>
<feature type="transmembrane region" description="Helical" evidence="7">
    <location>
        <begin position="116"/>
        <end position="136"/>
    </location>
</feature>
<evidence type="ECO:0000256" key="5">
    <source>
        <dbReference type="ARBA" id="ARBA00022989"/>
    </source>
</evidence>
<comment type="similarity">
    <text evidence="2">Belongs to the major facilitator superfamily. Sugar transporter (TC 2.A.1.1) family.</text>
</comment>
<feature type="transmembrane region" description="Helical" evidence="7">
    <location>
        <begin position="275"/>
        <end position="303"/>
    </location>
</feature>
<feature type="transmembrane region" description="Helical" evidence="7">
    <location>
        <begin position="148"/>
        <end position="174"/>
    </location>
</feature>
<keyword evidence="6 7" id="KW-0472">Membrane</keyword>
<feature type="transmembrane region" description="Helical" evidence="7">
    <location>
        <begin position="381"/>
        <end position="404"/>
    </location>
</feature>
<dbReference type="EMBL" id="KZ613969">
    <property type="protein sequence ID" value="PMD30015.1"/>
    <property type="molecule type" value="Genomic_DNA"/>
</dbReference>
<dbReference type="SUPFAM" id="SSF103473">
    <property type="entry name" value="MFS general substrate transporter"/>
    <property type="match status" value="1"/>
</dbReference>
<dbReference type="Gene3D" id="1.20.1250.20">
    <property type="entry name" value="MFS general substrate transporter like domains"/>
    <property type="match status" value="1"/>
</dbReference>
<evidence type="ECO:0000256" key="6">
    <source>
        <dbReference type="ARBA" id="ARBA00023136"/>
    </source>
</evidence>
<evidence type="ECO:0000256" key="1">
    <source>
        <dbReference type="ARBA" id="ARBA00004141"/>
    </source>
</evidence>
<dbReference type="Proteomes" id="UP000235786">
    <property type="component" value="Unassembled WGS sequence"/>
</dbReference>
<evidence type="ECO:0000313" key="10">
    <source>
        <dbReference type="Proteomes" id="UP000235786"/>
    </source>
</evidence>
<gene>
    <name evidence="9" type="ORF">L207DRAFT_549526</name>
</gene>
<dbReference type="InterPro" id="IPR036259">
    <property type="entry name" value="MFS_trans_sf"/>
</dbReference>
<dbReference type="InterPro" id="IPR050360">
    <property type="entry name" value="MFS_Sugar_Transporters"/>
</dbReference>
<dbReference type="AlphaFoldDB" id="A0A2J6QUS4"/>
<dbReference type="InterPro" id="IPR005828">
    <property type="entry name" value="MFS_sugar_transport-like"/>
</dbReference>
<keyword evidence="10" id="KW-1185">Reference proteome</keyword>
<accession>A0A2J6QUS4</accession>
<feature type="transmembrane region" description="Helical" evidence="7">
    <location>
        <begin position="346"/>
        <end position="369"/>
    </location>
</feature>
<evidence type="ECO:0000256" key="4">
    <source>
        <dbReference type="ARBA" id="ARBA00022692"/>
    </source>
</evidence>
<feature type="transmembrane region" description="Helical" evidence="7">
    <location>
        <begin position="416"/>
        <end position="434"/>
    </location>
</feature>
<reference evidence="9 10" key="1">
    <citation type="submission" date="2016-04" db="EMBL/GenBank/DDBJ databases">
        <title>A degradative enzymes factory behind the ericoid mycorrhizal symbiosis.</title>
        <authorList>
            <consortium name="DOE Joint Genome Institute"/>
            <person name="Martino E."/>
            <person name="Morin E."/>
            <person name="Grelet G."/>
            <person name="Kuo A."/>
            <person name="Kohler A."/>
            <person name="Daghino S."/>
            <person name="Barry K."/>
            <person name="Choi C."/>
            <person name="Cichocki N."/>
            <person name="Clum A."/>
            <person name="Copeland A."/>
            <person name="Hainaut M."/>
            <person name="Haridas S."/>
            <person name="Labutti K."/>
            <person name="Lindquist E."/>
            <person name="Lipzen A."/>
            <person name="Khouja H.-R."/>
            <person name="Murat C."/>
            <person name="Ohm R."/>
            <person name="Olson A."/>
            <person name="Spatafora J."/>
            <person name="Veneault-Fourrey C."/>
            <person name="Henrissat B."/>
            <person name="Grigoriev I."/>
            <person name="Martin F."/>
            <person name="Perotto S."/>
        </authorList>
    </citation>
    <scope>NUCLEOTIDE SEQUENCE [LARGE SCALE GENOMIC DNA]</scope>
    <source>
        <strain evidence="9 10">F</strain>
    </source>
</reference>
<feature type="transmembrane region" description="Helical" evidence="7">
    <location>
        <begin position="94"/>
        <end position="110"/>
    </location>
</feature>
<keyword evidence="3" id="KW-0813">Transport</keyword>
<dbReference type="InterPro" id="IPR005829">
    <property type="entry name" value="Sugar_transporter_CS"/>
</dbReference>
<feature type="domain" description="Major facilitator superfamily (MFS) profile" evidence="8">
    <location>
        <begin position="13"/>
        <end position="469"/>
    </location>
</feature>
<keyword evidence="5 7" id="KW-1133">Transmembrane helix</keyword>
<keyword evidence="4 7" id="KW-0812">Transmembrane</keyword>
<evidence type="ECO:0000256" key="7">
    <source>
        <dbReference type="SAM" id="Phobius"/>
    </source>
</evidence>
<dbReference type="PROSITE" id="PS00216">
    <property type="entry name" value="SUGAR_TRANSPORT_1"/>
    <property type="match status" value="1"/>
</dbReference>
<dbReference type="PROSITE" id="PS50850">
    <property type="entry name" value="MFS"/>
    <property type="match status" value="1"/>
</dbReference>
<sequence>MDKFIPNLFNFWVVIFVALGSMSCSYGMSVISSTIGQPTFYTYFNLATQGEPGYSRTTALIGAMNGLSSVGSVFGAGFTSWAADWAGRKRNIQMGALVIILGGGLCAGSVNMTMFLIARFIAGLGIGMLVTGIPMYQAEVSTPESRGLMVSMHGVMFAVGYSLSAWIGFSTYFVKGATSFPWRFPLAFQTAPAILLLIGSTWLPFSPRWLLQQDRVDEALSTLRRLHKSKDDPNDIRPKKEFYQIKKQMELDRALLQGASKWQLFATAANRKRALLGFILMFGNMFTASTFAATGILIIANYGVLLYESLGMDKYMPLLLSAIWVTASFPGNIFNGLFVDKFGRRAFLLTGLGMLVIVLTLECIMQAQFLGTTNIAGQRAAIFFIFLFIICWSFCMDATQFLYLSEIFPTHIRAQGMAVGMSGLYCATIILLIAGPTALNNITWKFFIVLIIPTAAQFLVIFFFAPETMQRSLEDISAEFGDKVAVHYYHATIEDEKQYDQALEEEMAQPQVSGAEKSSEGAVQMVERVQG</sequence>
<feature type="transmembrane region" description="Helical" evidence="7">
    <location>
        <begin position="60"/>
        <end position="82"/>
    </location>
</feature>
<dbReference type="PROSITE" id="PS51257">
    <property type="entry name" value="PROKAR_LIPOPROTEIN"/>
    <property type="match status" value="1"/>
</dbReference>
<organism evidence="9 10">
    <name type="scientific">Hyaloscypha variabilis (strain UAMH 11265 / GT02V1 / F)</name>
    <name type="common">Meliniomyces variabilis</name>
    <dbReference type="NCBI Taxonomy" id="1149755"/>
    <lineage>
        <taxon>Eukaryota</taxon>
        <taxon>Fungi</taxon>
        <taxon>Dikarya</taxon>
        <taxon>Ascomycota</taxon>
        <taxon>Pezizomycotina</taxon>
        <taxon>Leotiomycetes</taxon>
        <taxon>Helotiales</taxon>
        <taxon>Hyaloscyphaceae</taxon>
        <taxon>Hyaloscypha</taxon>
        <taxon>Hyaloscypha variabilis</taxon>
    </lineage>
</organism>
<feature type="transmembrane region" description="Helical" evidence="7">
    <location>
        <begin position="446"/>
        <end position="465"/>
    </location>
</feature>
<feature type="transmembrane region" description="Helical" evidence="7">
    <location>
        <begin position="315"/>
        <end position="334"/>
    </location>
</feature>
<dbReference type="PRINTS" id="PR00171">
    <property type="entry name" value="SUGRTRNSPORT"/>
</dbReference>
<evidence type="ECO:0000256" key="2">
    <source>
        <dbReference type="ARBA" id="ARBA00010992"/>
    </source>
</evidence>
<comment type="subcellular location">
    <subcellularLocation>
        <location evidence="1">Membrane</location>
        <topology evidence="1">Multi-pass membrane protein</topology>
    </subcellularLocation>
</comment>
<feature type="transmembrane region" description="Helical" evidence="7">
    <location>
        <begin position="186"/>
        <end position="205"/>
    </location>
</feature>
<proteinExistence type="inferred from homology"/>